<feature type="domain" description="Acyltransferase 3" evidence="3">
    <location>
        <begin position="4"/>
        <end position="304"/>
    </location>
</feature>
<protein>
    <submittedName>
        <fullName evidence="4">Acyltransferase</fullName>
    </submittedName>
</protein>
<keyword evidence="4" id="KW-0808">Transferase</keyword>
<keyword evidence="2" id="KW-0812">Transmembrane</keyword>
<feature type="transmembrane region" description="Helical" evidence="2">
    <location>
        <begin position="254"/>
        <end position="278"/>
    </location>
</feature>
<sequence length="340" mass="36959">MRNPFIDAVRAIAVITVVLGHWLVTSLVDTPTGMYIDSPLRHMPELAPVSWVLQTLGLFFFVGGYAAARSQTSFVTRLKQLAVPTLLMLGAWTAVLFGLSMRGVDQGTAYNIGYLVTTPMWFLGIYLVLLGMKPLVRKLDEYSWGVLVPIVLVLVVPYTVWWAAWQLGHSLARRRIPGPPLLIVGVLGYAMLTRFGGYPVSAVGIPGAAVSNLNPPNYATLALAFAQIGLVLTIAPLLTRIGTAKPVRWLNKRALGIFLTHQSALITVTLALSAWGPLPGLQQPPDHPGWVWQRLLWLPVCAAVTWGWLRALRGRSPRRAAPPPAEPAPAPASAERTPAP</sequence>
<evidence type="ECO:0000259" key="3">
    <source>
        <dbReference type="Pfam" id="PF01757"/>
    </source>
</evidence>
<feature type="transmembrane region" description="Helical" evidence="2">
    <location>
        <begin position="48"/>
        <end position="68"/>
    </location>
</feature>
<evidence type="ECO:0000256" key="2">
    <source>
        <dbReference type="SAM" id="Phobius"/>
    </source>
</evidence>
<dbReference type="Proteomes" id="UP000481360">
    <property type="component" value="Unassembled WGS sequence"/>
</dbReference>
<evidence type="ECO:0000313" key="5">
    <source>
        <dbReference type="Proteomes" id="UP000481360"/>
    </source>
</evidence>
<evidence type="ECO:0000313" key="4">
    <source>
        <dbReference type="EMBL" id="NGY58232.1"/>
    </source>
</evidence>
<feature type="transmembrane region" description="Helical" evidence="2">
    <location>
        <begin position="290"/>
        <end position="309"/>
    </location>
</feature>
<feature type="transmembrane region" description="Helical" evidence="2">
    <location>
        <begin position="218"/>
        <end position="242"/>
    </location>
</feature>
<keyword evidence="4" id="KW-0012">Acyltransferase</keyword>
<feature type="transmembrane region" description="Helical" evidence="2">
    <location>
        <begin position="144"/>
        <end position="164"/>
    </location>
</feature>
<feature type="compositionally biased region" description="Low complexity" evidence="1">
    <location>
        <begin position="331"/>
        <end position="340"/>
    </location>
</feature>
<keyword evidence="2" id="KW-1133">Transmembrane helix</keyword>
<feature type="transmembrane region" description="Helical" evidence="2">
    <location>
        <begin position="7"/>
        <end position="28"/>
    </location>
</feature>
<evidence type="ECO:0000256" key="1">
    <source>
        <dbReference type="SAM" id="MobiDB-lite"/>
    </source>
</evidence>
<dbReference type="EMBL" id="JAAMPJ010000001">
    <property type="protein sequence ID" value="NGY58232.1"/>
    <property type="molecule type" value="Genomic_DNA"/>
</dbReference>
<dbReference type="InterPro" id="IPR002656">
    <property type="entry name" value="Acyl_transf_3_dom"/>
</dbReference>
<feature type="region of interest" description="Disordered" evidence="1">
    <location>
        <begin position="317"/>
        <end position="340"/>
    </location>
</feature>
<proteinExistence type="predicted"/>
<name>A0A7C9VME6_9PSEU</name>
<dbReference type="GO" id="GO:0016747">
    <property type="term" value="F:acyltransferase activity, transferring groups other than amino-acyl groups"/>
    <property type="evidence" value="ECO:0007669"/>
    <property type="project" value="InterPro"/>
</dbReference>
<keyword evidence="5" id="KW-1185">Reference proteome</keyword>
<gene>
    <name evidence="4" type="ORF">G7043_04700</name>
</gene>
<accession>A0A7C9VME6</accession>
<keyword evidence="2" id="KW-0472">Membrane</keyword>
<dbReference type="AlphaFoldDB" id="A0A7C9VME6"/>
<feature type="transmembrane region" description="Helical" evidence="2">
    <location>
        <begin position="112"/>
        <end position="132"/>
    </location>
</feature>
<comment type="caution">
    <text evidence="4">The sequence shown here is derived from an EMBL/GenBank/DDBJ whole genome shotgun (WGS) entry which is preliminary data.</text>
</comment>
<feature type="compositionally biased region" description="Pro residues" evidence="1">
    <location>
        <begin position="320"/>
        <end position="330"/>
    </location>
</feature>
<dbReference type="Pfam" id="PF01757">
    <property type="entry name" value="Acyl_transf_3"/>
    <property type="match status" value="1"/>
</dbReference>
<reference evidence="4 5" key="1">
    <citation type="submission" date="2020-03" db="EMBL/GenBank/DDBJ databases">
        <title>Isolation and identification of active actinomycetes.</title>
        <authorList>
            <person name="Sun X."/>
        </authorList>
    </citation>
    <scope>NUCLEOTIDE SEQUENCE [LARGE SCALE GENOMIC DNA]</scope>
    <source>
        <strain evidence="4 5">NEAU-D13</strain>
    </source>
</reference>
<organism evidence="4 5">
    <name type="scientific">Lentzea alba</name>
    <dbReference type="NCBI Taxonomy" id="2714351"/>
    <lineage>
        <taxon>Bacteria</taxon>
        <taxon>Bacillati</taxon>
        <taxon>Actinomycetota</taxon>
        <taxon>Actinomycetes</taxon>
        <taxon>Pseudonocardiales</taxon>
        <taxon>Pseudonocardiaceae</taxon>
        <taxon>Lentzea</taxon>
    </lineage>
</organism>
<feature type="transmembrane region" description="Helical" evidence="2">
    <location>
        <begin position="80"/>
        <end position="100"/>
    </location>
</feature>